<dbReference type="EMBL" id="CACRXK020002671">
    <property type="protein sequence ID" value="CAB3995476.1"/>
    <property type="molecule type" value="Genomic_DNA"/>
</dbReference>
<accession>A0A6S7GZ62</accession>
<name>A0A6S7GZ62_PARCT</name>
<sequence length="141" mass="16143">MKYPILDDIGQQFIKHAAELVKSGHTFVYVLDNIDWEEKAHDMRQDVQNRSVHAVATSIVFNCVSDEGLSDSGPQKDLKDCNAQQLMDINPLELDAIRIWYRILVAKLLFEHFPCFAMFKPYISGNTDCAHAQEMARKSEL</sequence>
<reference evidence="1" key="1">
    <citation type="submission" date="2020-04" db="EMBL/GenBank/DDBJ databases">
        <authorList>
            <person name="Alioto T."/>
            <person name="Alioto T."/>
            <person name="Gomez Garrido J."/>
        </authorList>
    </citation>
    <scope>NUCLEOTIDE SEQUENCE</scope>
    <source>
        <strain evidence="1">A484AB</strain>
    </source>
</reference>
<protein>
    <submittedName>
        <fullName evidence="1">Uncharacterized protein</fullName>
    </submittedName>
</protein>
<proteinExistence type="predicted"/>
<gene>
    <name evidence="1" type="ORF">PACLA_8A002560</name>
</gene>
<dbReference type="AlphaFoldDB" id="A0A6S7GZ62"/>
<organism evidence="1 2">
    <name type="scientific">Paramuricea clavata</name>
    <name type="common">Red gorgonian</name>
    <name type="synonym">Violescent sea-whip</name>
    <dbReference type="NCBI Taxonomy" id="317549"/>
    <lineage>
        <taxon>Eukaryota</taxon>
        <taxon>Metazoa</taxon>
        <taxon>Cnidaria</taxon>
        <taxon>Anthozoa</taxon>
        <taxon>Octocorallia</taxon>
        <taxon>Malacalcyonacea</taxon>
        <taxon>Plexauridae</taxon>
        <taxon>Paramuricea</taxon>
    </lineage>
</organism>
<evidence type="ECO:0000313" key="2">
    <source>
        <dbReference type="Proteomes" id="UP001152795"/>
    </source>
</evidence>
<dbReference type="Proteomes" id="UP001152795">
    <property type="component" value="Unassembled WGS sequence"/>
</dbReference>
<evidence type="ECO:0000313" key="1">
    <source>
        <dbReference type="EMBL" id="CAB3995476.1"/>
    </source>
</evidence>
<keyword evidence="2" id="KW-1185">Reference proteome</keyword>
<comment type="caution">
    <text evidence="1">The sequence shown here is derived from an EMBL/GenBank/DDBJ whole genome shotgun (WGS) entry which is preliminary data.</text>
</comment>